<keyword evidence="1" id="KW-0378">Hydrolase</keyword>
<reference evidence="1" key="1">
    <citation type="submission" date="2022-07" db="EMBL/GenBank/DDBJ databases">
        <title>Phylogenomic reconstructions and comparative analyses of Kickxellomycotina fungi.</title>
        <authorList>
            <person name="Reynolds N.K."/>
            <person name="Stajich J.E."/>
            <person name="Barry K."/>
            <person name="Grigoriev I.V."/>
            <person name="Crous P."/>
            <person name="Smith M.E."/>
        </authorList>
    </citation>
    <scope>NUCLEOTIDE SEQUENCE</scope>
    <source>
        <strain evidence="1">CBS 190363</strain>
    </source>
</reference>
<accession>A0ACC1M9E1</accession>
<organism evidence="1 2">
    <name type="scientific">Coemansia aciculifera</name>
    <dbReference type="NCBI Taxonomy" id="417176"/>
    <lineage>
        <taxon>Eukaryota</taxon>
        <taxon>Fungi</taxon>
        <taxon>Fungi incertae sedis</taxon>
        <taxon>Zoopagomycota</taxon>
        <taxon>Kickxellomycotina</taxon>
        <taxon>Kickxellomycetes</taxon>
        <taxon>Kickxellales</taxon>
        <taxon>Kickxellaceae</taxon>
        <taxon>Coemansia</taxon>
    </lineage>
</organism>
<name>A0ACC1M9E1_9FUNG</name>
<gene>
    <name evidence="1" type="primary">PTPRZ1</name>
    <name evidence="1" type="ORF">IWW38_000555</name>
</gene>
<dbReference type="EMBL" id="JANBVB010000006">
    <property type="protein sequence ID" value="KAJ2900388.1"/>
    <property type="molecule type" value="Genomic_DNA"/>
</dbReference>
<proteinExistence type="predicted"/>
<sequence length="299" mass="33486">MTIASFRGIVESLSSYDTQQALSRQYQASSREDSDRMTQALEHGSTGPSDISDSQRGRNYDLNRYSNVVPFNHNRVCLQGKNDYINASHIRLPHSANAYIATQGPLNHSAGDFWRMVWEHQVRAIVMLANPVEKLQNKCAVYWPPKIGATMDVPGGLAACLADERPLDGCLSVIVRKVKLAAGGEERVVTQFHYTEWPDHGVPQSPAPMLRIMKEIRSSVSPLPHIPVVVHCSAGVGRTGTFIILDAARMYFVQSPDYAGDYVAEAFVSLRQQRTLMVQTFEQYMLCYQTISYMLNNKD</sequence>
<protein>
    <submittedName>
        <fullName evidence="1">Positive regulation of Schwann cell migration</fullName>
        <ecNumber evidence="1">3.1.3.48</ecNumber>
    </submittedName>
</protein>
<evidence type="ECO:0000313" key="1">
    <source>
        <dbReference type="EMBL" id="KAJ2900388.1"/>
    </source>
</evidence>
<comment type="caution">
    <text evidence="1">The sequence shown here is derived from an EMBL/GenBank/DDBJ whole genome shotgun (WGS) entry which is preliminary data.</text>
</comment>
<keyword evidence="2" id="KW-1185">Reference proteome</keyword>
<evidence type="ECO:0000313" key="2">
    <source>
        <dbReference type="Proteomes" id="UP001139981"/>
    </source>
</evidence>
<dbReference type="EC" id="3.1.3.48" evidence="1"/>
<dbReference type="Proteomes" id="UP001139981">
    <property type="component" value="Unassembled WGS sequence"/>
</dbReference>